<protein>
    <submittedName>
        <fullName evidence="1">Uncharacterized protein</fullName>
    </submittedName>
</protein>
<gene>
    <name evidence="1" type="ORF">M0R45_036048</name>
</gene>
<keyword evidence="2" id="KW-1185">Reference proteome</keyword>
<comment type="caution">
    <text evidence="1">The sequence shown here is derived from an EMBL/GenBank/DDBJ whole genome shotgun (WGS) entry which is preliminary data.</text>
</comment>
<evidence type="ECO:0000313" key="2">
    <source>
        <dbReference type="Proteomes" id="UP001457282"/>
    </source>
</evidence>
<dbReference type="EMBL" id="JBEDUW010000007">
    <property type="protein sequence ID" value="KAK9912176.1"/>
    <property type="molecule type" value="Genomic_DNA"/>
</dbReference>
<dbReference type="Proteomes" id="UP001457282">
    <property type="component" value="Unassembled WGS sequence"/>
</dbReference>
<evidence type="ECO:0000313" key="1">
    <source>
        <dbReference type="EMBL" id="KAK9912176.1"/>
    </source>
</evidence>
<accession>A0AAW1VYN2</accession>
<dbReference type="AlphaFoldDB" id="A0AAW1VYN2"/>
<name>A0AAW1VYN2_RUBAR</name>
<proteinExistence type="predicted"/>
<sequence>MHRHQLFFKPPSPARISTTYHNCATHQPRRALKPPLWTTTDTSAHIHSPPATFPSHRARAQAITAVASH</sequence>
<reference evidence="1 2" key="1">
    <citation type="journal article" date="2023" name="G3 (Bethesda)">
        <title>A chromosome-length genome assembly and annotation of blackberry (Rubus argutus, cv. 'Hillquist').</title>
        <authorList>
            <person name="Bruna T."/>
            <person name="Aryal R."/>
            <person name="Dudchenko O."/>
            <person name="Sargent D.J."/>
            <person name="Mead D."/>
            <person name="Buti M."/>
            <person name="Cavallini A."/>
            <person name="Hytonen T."/>
            <person name="Andres J."/>
            <person name="Pham M."/>
            <person name="Weisz D."/>
            <person name="Mascagni F."/>
            <person name="Usai G."/>
            <person name="Natali L."/>
            <person name="Bassil N."/>
            <person name="Fernandez G.E."/>
            <person name="Lomsadze A."/>
            <person name="Armour M."/>
            <person name="Olukolu B."/>
            <person name="Poorten T."/>
            <person name="Britton C."/>
            <person name="Davik J."/>
            <person name="Ashrafi H."/>
            <person name="Aiden E.L."/>
            <person name="Borodovsky M."/>
            <person name="Worthington M."/>
        </authorList>
    </citation>
    <scope>NUCLEOTIDE SEQUENCE [LARGE SCALE GENOMIC DNA]</scope>
    <source>
        <strain evidence="1">PI 553951</strain>
    </source>
</reference>
<organism evidence="1 2">
    <name type="scientific">Rubus argutus</name>
    <name type="common">Southern blackberry</name>
    <dbReference type="NCBI Taxonomy" id="59490"/>
    <lineage>
        <taxon>Eukaryota</taxon>
        <taxon>Viridiplantae</taxon>
        <taxon>Streptophyta</taxon>
        <taxon>Embryophyta</taxon>
        <taxon>Tracheophyta</taxon>
        <taxon>Spermatophyta</taxon>
        <taxon>Magnoliopsida</taxon>
        <taxon>eudicotyledons</taxon>
        <taxon>Gunneridae</taxon>
        <taxon>Pentapetalae</taxon>
        <taxon>rosids</taxon>
        <taxon>fabids</taxon>
        <taxon>Rosales</taxon>
        <taxon>Rosaceae</taxon>
        <taxon>Rosoideae</taxon>
        <taxon>Rosoideae incertae sedis</taxon>
        <taxon>Rubus</taxon>
    </lineage>
</organism>